<accession>A6HUH4</accession>
<dbReference type="Proteomes" id="UP000234681">
    <property type="component" value="Chromosome 15"/>
</dbReference>
<protein>
    <submittedName>
        <fullName evidence="1">RCG63433</fullName>
    </submittedName>
</protein>
<evidence type="ECO:0000313" key="2">
    <source>
        <dbReference type="Proteomes" id="UP000234681"/>
    </source>
</evidence>
<proteinExistence type="predicted"/>
<name>A6HUH4_RAT</name>
<dbReference type="EMBL" id="CH473951">
    <property type="protein sequence ID" value="EDM02537.1"/>
    <property type="molecule type" value="Genomic_DNA"/>
</dbReference>
<reference evidence="1 2" key="1">
    <citation type="submission" date="2005-07" db="EMBL/GenBank/DDBJ databases">
        <authorList>
            <person name="Mural R.J."/>
            <person name="Li P.W."/>
            <person name="Adams M.D."/>
            <person name="Amanatides P.G."/>
            <person name="Baden-Tillson H."/>
            <person name="Barnstead M."/>
            <person name="Chin S.H."/>
            <person name="Dew I."/>
            <person name="Evans C.A."/>
            <person name="Ferriera S."/>
            <person name="Flanigan M."/>
            <person name="Fosler C."/>
            <person name="Glodek A."/>
            <person name="Gu Z."/>
            <person name="Holt R.A."/>
            <person name="Jennings D."/>
            <person name="Kraft C.L."/>
            <person name="Lu F."/>
            <person name="Nguyen T."/>
            <person name="Nusskern D.R."/>
            <person name="Pfannkoch C.M."/>
            <person name="Sitter C."/>
            <person name="Sutton G.G."/>
            <person name="Venter J.C."/>
            <person name="Wang Z."/>
            <person name="Woodage T."/>
            <person name="Zheng X.H."/>
            <person name="Zhong F."/>
        </authorList>
    </citation>
    <scope>NUCLEOTIDE SEQUENCE [LARGE SCALE GENOMIC DNA]</scope>
    <source>
        <strain>BN</strain>
        <strain evidence="2">Sprague-Dawley</strain>
    </source>
</reference>
<evidence type="ECO:0000313" key="1">
    <source>
        <dbReference type="EMBL" id="EDM02537.1"/>
    </source>
</evidence>
<dbReference type="AlphaFoldDB" id="A6HUH4"/>
<gene>
    <name evidence="1" type="ORF">rCG_63433</name>
</gene>
<organism evidence="1 2">
    <name type="scientific">Rattus norvegicus</name>
    <name type="common">Rat</name>
    <dbReference type="NCBI Taxonomy" id="10116"/>
    <lineage>
        <taxon>Eukaryota</taxon>
        <taxon>Metazoa</taxon>
        <taxon>Chordata</taxon>
        <taxon>Craniata</taxon>
        <taxon>Vertebrata</taxon>
        <taxon>Euteleostomi</taxon>
        <taxon>Mammalia</taxon>
        <taxon>Eutheria</taxon>
        <taxon>Euarchontoglires</taxon>
        <taxon>Glires</taxon>
        <taxon>Rodentia</taxon>
        <taxon>Myomorpha</taxon>
        <taxon>Muroidea</taxon>
        <taxon>Muridae</taxon>
        <taxon>Murinae</taxon>
        <taxon>Rattus</taxon>
    </lineage>
</organism>
<sequence length="64" mass="7373">MWESLKKNAMASPRLKVRMCVQPGGVHTFKPSTWESGRRISEFKVSLFYRTSSRTARDLQKVGL</sequence>